<proteinExistence type="predicted"/>
<dbReference type="InterPro" id="IPR002937">
    <property type="entry name" value="Amino_oxidase"/>
</dbReference>
<gene>
    <name evidence="2" type="ORF">EK0264_05350</name>
</gene>
<dbReference type="AlphaFoldDB" id="A0A7L4YSR1"/>
<dbReference type="GO" id="GO:0016491">
    <property type="term" value="F:oxidoreductase activity"/>
    <property type="evidence" value="ECO:0007669"/>
    <property type="project" value="InterPro"/>
</dbReference>
<dbReference type="Proteomes" id="UP000463857">
    <property type="component" value="Chromosome"/>
</dbReference>
<evidence type="ECO:0000313" key="2">
    <source>
        <dbReference type="EMBL" id="QHC02291.1"/>
    </source>
</evidence>
<dbReference type="Gene3D" id="1.10.405.10">
    <property type="entry name" value="Guanine Nucleotide Dissociation Inhibitor, domain 1"/>
    <property type="match status" value="1"/>
</dbReference>
<dbReference type="Pfam" id="PF01593">
    <property type="entry name" value="Amino_oxidase"/>
    <property type="match status" value="1"/>
</dbReference>
<dbReference type="InParanoid" id="A0A7L4YSR1"/>
<protein>
    <submittedName>
        <fullName evidence="2">NAD(P)-binding protein</fullName>
    </submittedName>
</protein>
<dbReference type="KEGG" id="eke:EK0264_05350"/>
<organism evidence="2 3">
    <name type="scientific">Epidermidibacterium keratini</name>
    <dbReference type="NCBI Taxonomy" id="1891644"/>
    <lineage>
        <taxon>Bacteria</taxon>
        <taxon>Bacillati</taxon>
        <taxon>Actinomycetota</taxon>
        <taxon>Actinomycetes</taxon>
        <taxon>Sporichthyales</taxon>
        <taxon>Sporichthyaceae</taxon>
        <taxon>Epidermidibacterium</taxon>
    </lineage>
</organism>
<name>A0A7L4YSR1_9ACTN</name>
<dbReference type="Gene3D" id="3.50.50.60">
    <property type="entry name" value="FAD/NAD(P)-binding domain"/>
    <property type="match status" value="1"/>
</dbReference>
<feature type="domain" description="Amine oxidase" evidence="1">
    <location>
        <begin position="18"/>
        <end position="299"/>
    </location>
</feature>
<accession>A0A7L4YSR1</accession>
<keyword evidence="3" id="KW-1185">Reference proteome</keyword>
<dbReference type="EMBL" id="CP047156">
    <property type="protein sequence ID" value="QHC02291.1"/>
    <property type="molecule type" value="Genomic_DNA"/>
</dbReference>
<dbReference type="InterPro" id="IPR050464">
    <property type="entry name" value="Zeta_carotene_desat/Oxidored"/>
</dbReference>
<evidence type="ECO:0000259" key="1">
    <source>
        <dbReference type="Pfam" id="PF01593"/>
    </source>
</evidence>
<dbReference type="SUPFAM" id="SSF51905">
    <property type="entry name" value="FAD/NAD(P)-binding domain"/>
    <property type="match status" value="1"/>
</dbReference>
<dbReference type="PANTHER" id="PTHR42923:SF17">
    <property type="entry name" value="AMINE OXIDASE DOMAIN-CONTAINING PROTEIN"/>
    <property type="match status" value="1"/>
</dbReference>
<dbReference type="InterPro" id="IPR036188">
    <property type="entry name" value="FAD/NAD-bd_sf"/>
</dbReference>
<reference evidence="2 3" key="1">
    <citation type="journal article" date="2018" name="Int. J. Syst. Evol. Microbiol.">
        <title>Epidermidibacterium keratini gen. nov., sp. nov., a member of the family Sporichthyaceae, isolated from keratin epidermis.</title>
        <authorList>
            <person name="Lee D.G."/>
            <person name="Trujillo M.E."/>
            <person name="Kang S."/>
            <person name="Nam J.J."/>
            <person name="Kim Y.J."/>
        </authorList>
    </citation>
    <scope>NUCLEOTIDE SEQUENCE [LARGE SCALE GENOMIC DNA]</scope>
    <source>
        <strain evidence="2 3">EPI-7</strain>
    </source>
</reference>
<dbReference type="PANTHER" id="PTHR42923">
    <property type="entry name" value="PROTOPORPHYRINOGEN OXIDASE"/>
    <property type="match status" value="1"/>
</dbReference>
<dbReference type="OrthoDB" id="20837at2"/>
<sequence>MGARSGARERVAVIGSGVSGLTAAYLLRRQYDVTLFEGARRLGGHAHTHSVPDADGRVTPVDSGFIVHNDRTYPQLRKLFGELGVPTTPTEMSMSIACQGCGLEYAGGRGAKGVLAQPTAVLRPQFARLLLQVPRFHRAAISYLHDSLDDDVQPYGEWLRSRGFSAYFINHYAIPIVTCVWSSGHGSALQYPARYLFEFLRHHGMLSLSGSPQWRTVVGGSQVYVQKIADLLPDVRVASEVRGIERGEVVRVHHGTEHTDVDKVVIATHADEALALLGNPSDAERRVLGAFGYTPNKTVLHGDLRMLPRARQAQASWNYSMSSCHGEDELPTVTYWMNKLQHLPAERPFLVTLNPSDAWTRADEIETMVYTHPIYTPESVQAQRQLPSLNTAQVAYAGAYHGWGFHEDGARSGVEAARHFGVHW</sequence>
<dbReference type="Gene3D" id="3.90.660.10">
    <property type="match status" value="1"/>
</dbReference>
<evidence type="ECO:0000313" key="3">
    <source>
        <dbReference type="Proteomes" id="UP000463857"/>
    </source>
</evidence>
<dbReference type="FunCoup" id="A0A7L4YSR1">
    <property type="interactions" value="1"/>
</dbReference>